<evidence type="ECO:0000256" key="1">
    <source>
        <dbReference type="SAM" id="SignalP"/>
    </source>
</evidence>
<sequence length="121" mass="13397">MKKSTLITFAFALLSILMISCHKGRNTLVNSWKVTNVEVKKPLTDSIKNVILAKGNLTFTKDGKVTGYLDSELNGTFALYKAGKSLVIKDEVGTPYPFASIIEKDKLILDGEEMKLTLDKK</sequence>
<feature type="chain" id="PRO_5001802094" description="Lipocalin-like domain-containing protein" evidence="1">
    <location>
        <begin position="24"/>
        <end position="121"/>
    </location>
</feature>
<evidence type="ECO:0008006" key="6">
    <source>
        <dbReference type="Google" id="ProtNLM"/>
    </source>
</evidence>
<dbReference type="AlphaFoldDB" id="A0A086A022"/>
<organism evidence="2 4">
    <name type="scientific">Flavobacterium hydatis</name>
    <name type="common">Cytophaga aquatilis</name>
    <dbReference type="NCBI Taxonomy" id="991"/>
    <lineage>
        <taxon>Bacteria</taxon>
        <taxon>Pseudomonadati</taxon>
        <taxon>Bacteroidota</taxon>
        <taxon>Flavobacteriia</taxon>
        <taxon>Flavobacteriales</taxon>
        <taxon>Flavobacteriaceae</taxon>
        <taxon>Flavobacterium</taxon>
    </lineage>
</organism>
<protein>
    <recommendedName>
        <fullName evidence="6">Lipocalin-like domain-containing protein</fullName>
    </recommendedName>
</protein>
<keyword evidence="1" id="KW-0732">Signal</keyword>
<proteinExistence type="predicted"/>
<gene>
    <name evidence="3" type="ORF">B0A62_13880</name>
    <name evidence="2" type="ORF">IW20_21405</name>
</gene>
<comment type="caution">
    <text evidence="2">The sequence shown here is derived from an EMBL/GenBank/DDBJ whole genome shotgun (WGS) entry which is preliminary data.</text>
</comment>
<evidence type="ECO:0000313" key="2">
    <source>
        <dbReference type="EMBL" id="KFF10036.1"/>
    </source>
</evidence>
<dbReference type="Proteomes" id="UP000028712">
    <property type="component" value="Unassembled WGS sequence"/>
</dbReference>
<dbReference type="PROSITE" id="PS51257">
    <property type="entry name" value="PROKAR_LIPOPROTEIN"/>
    <property type="match status" value="1"/>
</dbReference>
<dbReference type="OrthoDB" id="1352796at2"/>
<name>A0A086A022_FLAHY</name>
<reference evidence="3 5" key="2">
    <citation type="submission" date="2016-11" db="EMBL/GenBank/DDBJ databases">
        <title>Whole genomes of Flavobacteriaceae.</title>
        <authorList>
            <person name="Stine C."/>
            <person name="Li C."/>
            <person name="Tadesse D."/>
        </authorList>
    </citation>
    <scope>NUCLEOTIDE SEQUENCE [LARGE SCALE GENOMIC DNA]</scope>
    <source>
        <strain evidence="3 5">ATCC 29551</strain>
    </source>
</reference>
<keyword evidence="5" id="KW-1185">Reference proteome</keyword>
<dbReference type="EMBL" id="JPRM01000042">
    <property type="protein sequence ID" value="KFF10036.1"/>
    <property type="molecule type" value="Genomic_DNA"/>
</dbReference>
<dbReference type="Proteomes" id="UP000198424">
    <property type="component" value="Unassembled WGS sequence"/>
</dbReference>
<evidence type="ECO:0000313" key="3">
    <source>
        <dbReference type="EMBL" id="OXA93331.1"/>
    </source>
</evidence>
<dbReference type="eggNOG" id="ENOG5030YJA">
    <property type="taxonomic scope" value="Bacteria"/>
</dbReference>
<reference evidence="2 4" key="1">
    <citation type="submission" date="2014-07" db="EMBL/GenBank/DDBJ databases">
        <title>Genome of Flavobacterium hydatis DSM 2063.</title>
        <authorList>
            <person name="Pipes S.E."/>
            <person name="Stropko S.J."/>
            <person name="Newman J.D."/>
        </authorList>
    </citation>
    <scope>NUCLEOTIDE SEQUENCE [LARGE SCALE GENOMIC DNA]</scope>
    <source>
        <strain evidence="2 4">DSM 2063</strain>
    </source>
</reference>
<accession>A0A086A022</accession>
<dbReference type="RefSeq" id="WP_035627037.1">
    <property type="nucleotide sequence ID" value="NZ_JBEWQG010000012.1"/>
</dbReference>
<dbReference type="EMBL" id="MUGY01000015">
    <property type="protein sequence ID" value="OXA93331.1"/>
    <property type="molecule type" value="Genomic_DNA"/>
</dbReference>
<feature type="signal peptide" evidence="1">
    <location>
        <begin position="1"/>
        <end position="23"/>
    </location>
</feature>
<evidence type="ECO:0000313" key="5">
    <source>
        <dbReference type="Proteomes" id="UP000198424"/>
    </source>
</evidence>
<evidence type="ECO:0000313" key="4">
    <source>
        <dbReference type="Proteomes" id="UP000028712"/>
    </source>
</evidence>